<feature type="domain" description="Chitin-binding type-2" evidence="1">
    <location>
        <begin position="129"/>
        <end position="186"/>
    </location>
</feature>
<dbReference type="Proteomes" id="UP000735302">
    <property type="component" value="Unassembled WGS sequence"/>
</dbReference>
<dbReference type="EMBL" id="BLXT01008368">
    <property type="protein sequence ID" value="GFO48023.1"/>
    <property type="molecule type" value="Genomic_DNA"/>
</dbReference>
<evidence type="ECO:0000313" key="3">
    <source>
        <dbReference type="Proteomes" id="UP000735302"/>
    </source>
</evidence>
<dbReference type="SMART" id="SM00494">
    <property type="entry name" value="ChtBD2"/>
    <property type="match status" value="3"/>
</dbReference>
<dbReference type="GO" id="GO:0008061">
    <property type="term" value="F:chitin binding"/>
    <property type="evidence" value="ECO:0007669"/>
    <property type="project" value="InterPro"/>
</dbReference>
<dbReference type="PROSITE" id="PS50940">
    <property type="entry name" value="CHIT_BIND_II"/>
    <property type="match status" value="1"/>
</dbReference>
<dbReference type="AlphaFoldDB" id="A0AAV4DVA5"/>
<comment type="caution">
    <text evidence="2">The sequence shown here is derived from an EMBL/GenBank/DDBJ whole genome shotgun (WGS) entry which is preliminary data.</text>
</comment>
<dbReference type="InterPro" id="IPR013320">
    <property type="entry name" value="ConA-like_dom_sf"/>
</dbReference>
<evidence type="ECO:0000313" key="2">
    <source>
        <dbReference type="EMBL" id="GFO48023.1"/>
    </source>
</evidence>
<dbReference type="GO" id="GO:0005576">
    <property type="term" value="C:extracellular region"/>
    <property type="evidence" value="ECO:0007669"/>
    <property type="project" value="InterPro"/>
</dbReference>
<dbReference type="InterPro" id="IPR002557">
    <property type="entry name" value="Chitin-bd_dom"/>
</dbReference>
<proteinExistence type="predicted"/>
<organism evidence="2 3">
    <name type="scientific">Plakobranchus ocellatus</name>
    <dbReference type="NCBI Taxonomy" id="259542"/>
    <lineage>
        <taxon>Eukaryota</taxon>
        <taxon>Metazoa</taxon>
        <taxon>Spiralia</taxon>
        <taxon>Lophotrochozoa</taxon>
        <taxon>Mollusca</taxon>
        <taxon>Gastropoda</taxon>
        <taxon>Heterobranchia</taxon>
        <taxon>Euthyneura</taxon>
        <taxon>Panpulmonata</taxon>
        <taxon>Sacoglossa</taxon>
        <taxon>Placobranchoidea</taxon>
        <taxon>Plakobranchidae</taxon>
        <taxon>Plakobranchus</taxon>
    </lineage>
</organism>
<dbReference type="Gene3D" id="2.170.140.10">
    <property type="entry name" value="Chitin binding domain"/>
    <property type="match status" value="1"/>
</dbReference>
<reference evidence="2 3" key="1">
    <citation type="journal article" date="2021" name="Elife">
        <title>Chloroplast acquisition without the gene transfer in kleptoplastic sea slugs, Plakobranchus ocellatus.</title>
        <authorList>
            <person name="Maeda T."/>
            <person name="Takahashi S."/>
            <person name="Yoshida T."/>
            <person name="Shimamura S."/>
            <person name="Takaki Y."/>
            <person name="Nagai Y."/>
            <person name="Toyoda A."/>
            <person name="Suzuki Y."/>
            <person name="Arimoto A."/>
            <person name="Ishii H."/>
            <person name="Satoh N."/>
            <person name="Nishiyama T."/>
            <person name="Hasebe M."/>
            <person name="Maruyama T."/>
            <person name="Minagawa J."/>
            <person name="Obokata J."/>
            <person name="Shigenobu S."/>
        </authorList>
    </citation>
    <scope>NUCLEOTIDE SEQUENCE [LARGE SCALE GENOMIC DNA]</scope>
</reference>
<sequence>MLFAETPGRELCPESEWACANGRPAYRDCHGACVCECSSQFAGPRCEIRINATLCNDCHYIQGVYKAGIPGFCDLYVHCHPVASAGTDSRGRPNAFTATVMSCAPGTYYVRRPGGYEGCDWLREGTCTGDLCENLPPNARYADESACQRYWQCSAQRRLQSRECCPAGQGFDPNTQQCVPNQRCPDTCTPCNNTRGGGGAGPSCPLAPVTNNPNQYYYLSRPSTILSCPSSLIFDPYICTCIPGSSGDPGPTLCVPTYQNDFGTARYEDRIRRITYQGQQVGQFGGDDDFVIKAFAQSGFNTNHFQIDLRVNLPAEPTTGGQRMAVVTNADCDTIESVSITVDATNFYFRIYQVDSSTPAEIVIPYSGLQDANGWYNLRLVYTGGRGNFQLIATVGSQSVTYQGPVSLIDYIDRRICALHLGYGYNYLGFQGLMDDVRVWRCSP</sequence>
<dbReference type="InterPro" id="IPR036508">
    <property type="entry name" value="Chitin-bd_dom_sf"/>
</dbReference>
<dbReference type="Pfam" id="PF01607">
    <property type="entry name" value="CBM_14"/>
    <property type="match status" value="1"/>
</dbReference>
<name>A0AAV4DVA5_9GAST</name>
<dbReference type="SUPFAM" id="SSF49899">
    <property type="entry name" value="Concanavalin A-like lectins/glucanases"/>
    <property type="match status" value="1"/>
</dbReference>
<keyword evidence="3" id="KW-1185">Reference proteome</keyword>
<gene>
    <name evidence="2" type="ORF">PoB_007452800</name>
</gene>
<dbReference type="SUPFAM" id="SSF57625">
    <property type="entry name" value="Invertebrate chitin-binding proteins"/>
    <property type="match status" value="1"/>
</dbReference>
<accession>A0AAV4DVA5</accession>
<evidence type="ECO:0000259" key="1">
    <source>
        <dbReference type="PROSITE" id="PS50940"/>
    </source>
</evidence>
<protein>
    <submittedName>
        <fullName evidence="2">Protein pif</fullName>
    </submittedName>
</protein>
<dbReference type="Gene3D" id="2.60.120.200">
    <property type="match status" value="1"/>
</dbReference>